<feature type="domain" description="AB hydrolase-1" evidence="2">
    <location>
        <begin position="115"/>
        <end position="315"/>
    </location>
</feature>
<dbReference type="InterPro" id="IPR029058">
    <property type="entry name" value="AB_hydrolase_fold"/>
</dbReference>
<name>A0ABQ9NJM8_9PEZI</name>
<keyword evidence="4" id="KW-1185">Reference proteome</keyword>
<sequence>MPALLPIFKKAYWSLAAAGLLYAVFIACLCNSWVQRQYVLKAVVEVLKNQVTPFNITTPDGETLYSWHILPLSVYAKHEAEVLSQPSGPVSDFKHTTAFKLLTSDPESRLIINFHGNAGHVAQGWRTDTYRSLSSLPNTHIVTIDYRGFGRSTGTPSEAGLITDGIALTRFALSLGIPAHRIVILGQSLGTAVASAVGLHFADPGAEPLAGRLDFGDVSVGRGVGGNEAGEAGPPEFAGIVLVAPFTSLPKLLTTYRIFGLIPVLSPLRYYPRIRARVMAYIVDTWDTAARISSLVRYYAAEGRGRLRLHILHARNDFDIPWRQGSDLFLAAANASSTADVGITKAEFEGRKVVMEKGEGGRTEVWKFGEGSTVIFEFLRHGGHNRVVTYSPVALAALRAFEAADDRLGEERSRWH</sequence>
<gene>
    <name evidence="3" type="ORF">H2201_008090</name>
</gene>
<protein>
    <recommendedName>
        <fullName evidence="2">AB hydrolase-1 domain-containing protein</fullName>
    </recommendedName>
</protein>
<dbReference type="EMBL" id="JAPDRL010000097">
    <property type="protein sequence ID" value="KAJ9657684.1"/>
    <property type="molecule type" value="Genomic_DNA"/>
</dbReference>
<feature type="transmembrane region" description="Helical" evidence="1">
    <location>
        <begin position="12"/>
        <end position="34"/>
    </location>
</feature>
<dbReference type="InterPro" id="IPR000073">
    <property type="entry name" value="AB_hydrolase_1"/>
</dbReference>
<dbReference type="PANTHER" id="PTHR12277">
    <property type="entry name" value="ALPHA/BETA HYDROLASE DOMAIN-CONTAINING PROTEIN"/>
    <property type="match status" value="1"/>
</dbReference>
<evidence type="ECO:0000313" key="4">
    <source>
        <dbReference type="Proteomes" id="UP001172684"/>
    </source>
</evidence>
<dbReference type="PANTHER" id="PTHR12277:SF81">
    <property type="entry name" value="PROTEIN ABHD13"/>
    <property type="match status" value="1"/>
</dbReference>
<keyword evidence="1" id="KW-0472">Membrane</keyword>
<dbReference type="Proteomes" id="UP001172684">
    <property type="component" value="Unassembled WGS sequence"/>
</dbReference>
<dbReference type="Pfam" id="PF12697">
    <property type="entry name" value="Abhydrolase_6"/>
    <property type="match status" value="1"/>
</dbReference>
<evidence type="ECO:0000313" key="3">
    <source>
        <dbReference type="EMBL" id="KAJ9657684.1"/>
    </source>
</evidence>
<keyword evidence="1" id="KW-1133">Transmembrane helix</keyword>
<dbReference type="SUPFAM" id="SSF53474">
    <property type="entry name" value="alpha/beta-Hydrolases"/>
    <property type="match status" value="1"/>
</dbReference>
<accession>A0ABQ9NJM8</accession>
<comment type="caution">
    <text evidence="3">The sequence shown here is derived from an EMBL/GenBank/DDBJ whole genome shotgun (WGS) entry which is preliminary data.</text>
</comment>
<keyword evidence="1" id="KW-0812">Transmembrane</keyword>
<reference evidence="3" key="1">
    <citation type="submission" date="2022-10" db="EMBL/GenBank/DDBJ databases">
        <title>Culturing micro-colonial fungi from biological soil crusts in the Mojave desert and describing Neophaeococcomyces mojavensis, and introducing the new genera and species Taxawa tesnikishii.</title>
        <authorList>
            <person name="Kurbessoian T."/>
            <person name="Stajich J.E."/>
        </authorList>
    </citation>
    <scope>NUCLEOTIDE SEQUENCE</scope>
    <source>
        <strain evidence="3">TK_1</strain>
    </source>
</reference>
<evidence type="ECO:0000256" key="1">
    <source>
        <dbReference type="SAM" id="Phobius"/>
    </source>
</evidence>
<proteinExistence type="predicted"/>
<organism evidence="3 4">
    <name type="scientific">Coniosporium apollinis</name>
    <dbReference type="NCBI Taxonomy" id="61459"/>
    <lineage>
        <taxon>Eukaryota</taxon>
        <taxon>Fungi</taxon>
        <taxon>Dikarya</taxon>
        <taxon>Ascomycota</taxon>
        <taxon>Pezizomycotina</taxon>
        <taxon>Dothideomycetes</taxon>
        <taxon>Dothideomycetes incertae sedis</taxon>
        <taxon>Coniosporium</taxon>
    </lineage>
</organism>
<dbReference type="Gene3D" id="3.40.50.1820">
    <property type="entry name" value="alpha/beta hydrolase"/>
    <property type="match status" value="1"/>
</dbReference>
<evidence type="ECO:0000259" key="2">
    <source>
        <dbReference type="Pfam" id="PF12697"/>
    </source>
</evidence>